<dbReference type="OrthoDB" id="10529511at2759"/>
<feature type="transmembrane region" description="Helical" evidence="6">
    <location>
        <begin position="152"/>
        <end position="170"/>
    </location>
</feature>
<keyword evidence="3 6" id="KW-0812">Transmembrane</keyword>
<reference evidence="8" key="1">
    <citation type="journal article" date="2023" name="Commun. Biol.">
        <title>Genome analysis of Parmales, the sister group of diatoms, reveals the evolutionary specialization of diatoms from phago-mixotrophs to photoautotrophs.</title>
        <authorList>
            <person name="Ban H."/>
            <person name="Sato S."/>
            <person name="Yoshikawa S."/>
            <person name="Yamada K."/>
            <person name="Nakamura Y."/>
            <person name="Ichinomiya M."/>
            <person name="Sato N."/>
            <person name="Blanc-Mathieu R."/>
            <person name="Endo H."/>
            <person name="Kuwata A."/>
            <person name="Ogata H."/>
        </authorList>
    </citation>
    <scope>NUCLEOTIDE SEQUENCE [LARGE SCALE GENOMIC DNA]</scope>
    <source>
        <strain evidence="8">NIES 3700</strain>
    </source>
</reference>
<dbReference type="Proteomes" id="UP001165122">
    <property type="component" value="Unassembled WGS sequence"/>
</dbReference>
<evidence type="ECO:0000313" key="8">
    <source>
        <dbReference type="Proteomes" id="UP001165122"/>
    </source>
</evidence>
<dbReference type="AlphaFoldDB" id="A0A9W7E908"/>
<sequence length="243" mass="26775">MGIARLKKKGWALANDEDLAEAGEQFNIVVVNSGVDIGQDISSWFDTSLPTNDLTKVEKENQKKFLVKIAKRYRTLAKMSRIRVAVKIIVTLSLEYFDILTDLLVAKSYYDADKFYTAYATMGFAFFSIVSQALLTYFVYAKKSKKECFGHTFAALLGLGPLVEGVSLWTGKEDSELLLPASVMYATMKAIEISDESIPESIIQIGGLLKQNYSDIKTIQVIGVVSSVLSAAFIIKTATSGSF</sequence>
<feature type="transmembrane region" description="Helical" evidence="6">
    <location>
        <begin position="118"/>
        <end position="140"/>
    </location>
</feature>
<dbReference type="EMBL" id="BRXW01000660">
    <property type="protein sequence ID" value="GMH72814.1"/>
    <property type="molecule type" value="Genomic_DNA"/>
</dbReference>
<evidence type="ECO:0000313" key="7">
    <source>
        <dbReference type="EMBL" id="GMH72814.1"/>
    </source>
</evidence>
<keyword evidence="8" id="KW-1185">Reference proteome</keyword>
<evidence type="ECO:0000256" key="1">
    <source>
        <dbReference type="ARBA" id="ARBA00004141"/>
    </source>
</evidence>
<name>A0A9W7E908_9STRA</name>
<evidence type="ECO:0000256" key="6">
    <source>
        <dbReference type="SAM" id="Phobius"/>
    </source>
</evidence>
<accession>A0A9W7E908</accession>
<organism evidence="7 8">
    <name type="scientific">Triparma laevis f. longispina</name>
    <dbReference type="NCBI Taxonomy" id="1714387"/>
    <lineage>
        <taxon>Eukaryota</taxon>
        <taxon>Sar</taxon>
        <taxon>Stramenopiles</taxon>
        <taxon>Ochrophyta</taxon>
        <taxon>Bolidophyceae</taxon>
        <taxon>Parmales</taxon>
        <taxon>Triparmaceae</taxon>
        <taxon>Triparma</taxon>
    </lineage>
</organism>
<dbReference type="InterPro" id="IPR018629">
    <property type="entry name" value="XK-rel"/>
</dbReference>
<dbReference type="GO" id="GO:0005886">
    <property type="term" value="C:plasma membrane"/>
    <property type="evidence" value="ECO:0007669"/>
    <property type="project" value="UniProtKB-ARBA"/>
</dbReference>
<evidence type="ECO:0000256" key="3">
    <source>
        <dbReference type="ARBA" id="ARBA00022692"/>
    </source>
</evidence>
<keyword evidence="5 6" id="KW-0472">Membrane</keyword>
<comment type="similarity">
    <text evidence="2">Belongs to the XK family.</text>
</comment>
<feature type="transmembrane region" description="Helical" evidence="6">
    <location>
        <begin position="218"/>
        <end position="235"/>
    </location>
</feature>
<dbReference type="Pfam" id="PF09815">
    <property type="entry name" value="XK-related"/>
    <property type="match status" value="1"/>
</dbReference>
<comment type="caution">
    <text evidence="7">The sequence shown here is derived from an EMBL/GenBank/DDBJ whole genome shotgun (WGS) entry which is preliminary data.</text>
</comment>
<gene>
    <name evidence="7" type="ORF">TrLO_g7013</name>
</gene>
<feature type="transmembrane region" description="Helical" evidence="6">
    <location>
        <begin position="84"/>
        <end position="106"/>
    </location>
</feature>
<comment type="subcellular location">
    <subcellularLocation>
        <location evidence="1">Membrane</location>
        <topology evidence="1">Multi-pass membrane protein</topology>
    </subcellularLocation>
</comment>
<keyword evidence="4 6" id="KW-1133">Transmembrane helix</keyword>
<evidence type="ECO:0000256" key="5">
    <source>
        <dbReference type="ARBA" id="ARBA00023136"/>
    </source>
</evidence>
<protein>
    <submittedName>
        <fullName evidence="7">Uncharacterized protein</fullName>
    </submittedName>
</protein>
<proteinExistence type="inferred from homology"/>
<evidence type="ECO:0000256" key="4">
    <source>
        <dbReference type="ARBA" id="ARBA00022989"/>
    </source>
</evidence>
<evidence type="ECO:0000256" key="2">
    <source>
        <dbReference type="ARBA" id="ARBA00008789"/>
    </source>
</evidence>